<sequence>MHAAAMRRWRPSWAVPTPWSDLSSLDGPTALGQTAEDQMGRIVNIASQAGQGGDRAEAMSHGATKAALIDPT</sequence>
<dbReference type="EMBL" id="QPMK01000012">
    <property type="protein sequence ID" value="RDD65506.1"/>
    <property type="molecule type" value="Genomic_DNA"/>
</dbReference>
<gene>
    <name evidence="2" type="ORF">DU478_15180</name>
</gene>
<comment type="caution">
    <text evidence="2">The sequence shown here is derived from an EMBL/GenBank/DDBJ whole genome shotgun (WGS) entry which is preliminary data.</text>
</comment>
<accession>A0A369TRA7</accession>
<feature type="region of interest" description="Disordered" evidence="1">
    <location>
        <begin position="50"/>
        <end position="72"/>
    </location>
</feature>
<dbReference type="AlphaFoldDB" id="A0A369TRA7"/>
<keyword evidence="3" id="KW-1185">Reference proteome</keyword>
<protein>
    <submittedName>
        <fullName evidence="2">Uncharacterized protein</fullName>
    </submittedName>
</protein>
<proteinExistence type="predicted"/>
<evidence type="ECO:0000313" key="2">
    <source>
        <dbReference type="EMBL" id="RDD65506.1"/>
    </source>
</evidence>
<organism evidence="2 3">
    <name type="scientific">Thalassococcus profundi</name>
    <dbReference type="NCBI Taxonomy" id="2282382"/>
    <lineage>
        <taxon>Bacteria</taxon>
        <taxon>Pseudomonadati</taxon>
        <taxon>Pseudomonadota</taxon>
        <taxon>Alphaproteobacteria</taxon>
        <taxon>Rhodobacterales</taxon>
        <taxon>Roseobacteraceae</taxon>
        <taxon>Thalassococcus</taxon>
    </lineage>
</organism>
<name>A0A369TRA7_9RHOB</name>
<dbReference type="Proteomes" id="UP000253977">
    <property type="component" value="Unassembled WGS sequence"/>
</dbReference>
<evidence type="ECO:0000313" key="3">
    <source>
        <dbReference type="Proteomes" id="UP000253977"/>
    </source>
</evidence>
<reference evidence="2 3" key="1">
    <citation type="submission" date="2018-07" db="EMBL/GenBank/DDBJ databases">
        <title>Thalassococcus profundi sp. nov., a marine bacterium isolated from deep seawater of Okinawa Trough.</title>
        <authorList>
            <person name="Yu M."/>
        </authorList>
    </citation>
    <scope>NUCLEOTIDE SEQUENCE [LARGE SCALE GENOMIC DNA]</scope>
    <source>
        <strain evidence="2 3">WRAS1</strain>
    </source>
</reference>
<evidence type="ECO:0000256" key="1">
    <source>
        <dbReference type="SAM" id="MobiDB-lite"/>
    </source>
</evidence>